<keyword evidence="3" id="KW-0808">Transferase</keyword>
<dbReference type="InterPro" id="IPR029063">
    <property type="entry name" value="SAM-dependent_MTases_sf"/>
</dbReference>
<comment type="catalytic activity">
    <reaction evidence="4">
        <text>a 2'-deoxyadenosine in DNA + S-adenosyl-L-methionine = an N(6)-methyl-2'-deoxyadenosine in DNA + S-adenosyl-L-homocysteine + H(+)</text>
        <dbReference type="Rhea" id="RHEA:15197"/>
        <dbReference type="Rhea" id="RHEA-COMP:12418"/>
        <dbReference type="Rhea" id="RHEA-COMP:12419"/>
        <dbReference type="ChEBI" id="CHEBI:15378"/>
        <dbReference type="ChEBI" id="CHEBI:57856"/>
        <dbReference type="ChEBI" id="CHEBI:59789"/>
        <dbReference type="ChEBI" id="CHEBI:90615"/>
        <dbReference type="ChEBI" id="CHEBI:90616"/>
        <dbReference type="EC" id="2.1.1.72"/>
    </reaction>
</comment>
<dbReference type="Pfam" id="PF02384">
    <property type="entry name" value="N6_Mtase"/>
    <property type="match status" value="1"/>
</dbReference>
<organism evidence="7 8">
    <name type="scientific">Streptomyces thermospinosisporus</name>
    <dbReference type="NCBI Taxonomy" id="161482"/>
    <lineage>
        <taxon>Bacteria</taxon>
        <taxon>Bacillati</taxon>
        <taxon>Actinomycetota</taxon>
        <taxon>Actinomycetes</taxon>
        <taxon>Kitasatosporales</taxon>
        <taxon>Streptomycetaceae</taxon>
        <taxon>Streptomyces</taxon>
    </lineage>
</organism>
<accession>A0ABP4K061</accession>
<comment type="caution">
    <text evidence="7">The sequence shown here is derived from an EMBL/GenBank/DDBJ whole genome shotgun (WGS) entry which is preliminary data.</text>
</comment>
<dbReference type="EC" id="2.1.1.72" evidence="1"/>
<proteinExistence type="predicted"/>
<dbReference type="PANTHER" id="PTHR33841:SF1">
    <property type="entry name" value="DNA METHYLTRANSFERASE A"/>
    <property type="match status" value="1"/>
</dbReference>
<sequence length="1100" mass="122603">MGDARLQWLQEAISAFGAACKRNLTGPGDREAAIRGPLEQLFHTIAAHHAMDEVTWHPETRIAHLGVRPDYAVRIDENVTGYIEVKRPGKSIDPDSFTGHDKRQWERLRDLPNLLYTNGTHWRIFQFGAQVGEEVVLSGALKSAGEKLRAGDVAAFDALAKGVLCWEPPKIRRVSVLVQHIAPLCRLLREAVREQLRAEAGLDAADSPADRTFTGLRSDWRRLLFPTADDATFADGYAQTVTFALLLARTENIPVTGSSFHEIGRRLNAGHALMGKALQLLTDNVNERFEVTLNLLARTVAAVEWDIIRQGNRDAYLHLYESFLSVYDDTLRQRSGSYYTPHQVVEEMVRLAEEVLRTRLGKARGYGDESVHIVDPAMGTGTYLHTIIERVARQAAERHGEAMAPDAIGRLAERLYGFELQMGPFAVAELRTADLLKKYGAELPPGGLNLHVTDTLDDPYVQDEQLASTYAALSVSRARANHVKANVPVTVVISNPPYDDKAENRGGWVEKRVKGQGRPPLDDFRHPGNGRYEHALKNMYVYFWRWATWKVFDAHADDRHGIVCFITPSAFATGPAGRGMRDYLRRTCDEGWVINLSPEGQRSDVATRVFPHVAQPLSICIFVRRADHDSDLPARIHYRALHGRRAEKFEQLRQVRLDDGGWRNAHAQGVRPFTPATLSGWDEYPALEDLFPWGSLGITTNRSWVASPSAGILRRRWARLVGEIDPEIKALLFKETRDRQLGSRPACLPGFPHSDRTMRDEANPQPRLLRIALRSFDRQWLVADNRVLDFPRPELWASLQPMQLYLNQQSSHEISSGPALVATALLPDTHHFNGRGGRVHPVLHPDGTGNVPSGLLRYLAGALALSEVPVHDLAAYAVAVAGHGAFTEHFAEELLTPGVRLPLTRDPDLWKEAVRIGHEFLWAATYGEHSPPGGAPAPEEDGIRFPQGDPRQVRYVTRIGTGVPDTLSYDKENTTLRVGQGTFTGVPPAVWHYDVGGMRIVKKWFGYRKASPTSRKTSPLDDLHVTSWPLEWTEELIDLLSVLRRLVDLAPAQQALTAKIVSSPVITVADLTSAGVLPPQAGAKRARRRVVLDFGQPDES</sequence>
<evidence type="ECO:0000256" key="3">
    <source>
        <dbReference type="ARBA" id="ARBA00022679"/>
    </source>
</evidence>
<dbReference type="RefSeq" id="WP_344016331.1">
    <property type="nucleotide sequence ID" value="NZ_BAAAIZ010000118.1"/>
</dbReference>
<dbReference type="Gene3D" id="3.40.50.150">
    <property type="entry name" value="Vaccinia Virus protein VP39"/>
    <property type="match status" value="1"/>
</dbReference>
<evidence type="ECO:0000256" key="4">
    <source>
        <dbReference type="ARBA" id="ARBA00047942"/>
    </source>
</evidence>
<evidence type="ECO:0000256" key="2">
    <source>
        <dbReference type="ARBA" id="ARBA00022603"/>
    </source>
</evidence>
<dbReference type="Proteomes" id="UP001500973">
    <property type="component" value="Unassembled WGS sequence"/>
</dbReference>
<dbReference type="PRINTS" id="PR00507">
    <property type="entry name" value="N12N6MTFRASE"/>
</dbReference>
<feature type="domain" description="DNA methylase adenine-specific" evidence="5">
    <location>
        <begin position="313"/>
        <end position="506"/>
    </location>
</feature>
<dbReference type="PANTHER" id="PTHR33841">
    <property type="entry name" value="DNA METHYLTRANSFERASE YEEA-RELATED"/>
    <property type="match status" value="1"/>
</dbReference>
<evidence type="ECO:0000259" key="6">
    <source>
        <dbReference type="Pfam" id="PF18135"/>
    </source>
</evidence>
<dbReference type="InterPro" id="IPR050953">
    <property type="entry name" value="N4_N6_ade-DNA_methylase"/>
</dbReference>
<dbReference type="InterPro" id="IPR003356">
    <property type="entry name" value="DNA_methylase_A-5"/>
</dbReference>
<keyword evidence="8" id="KW-1185">Reference proteome</keyword>
<evidence type="ECO:0000313" key="8">
    <source>
        <dbReference type="Proteomes" id="UP001500973"/>
    </source>
</evidence>
<feature type="domain" description="Type ISP restriction-modification enzyme LLaBIII C-terminal specificity" evidence="6">
    <location>
        <begin position="689"/>
        <end position="1039"/>
    </location>
</feature>
<dbReference type="EMBL" id="BAAAIZ010000118">
    <property type="protein sequence ID" value="GAA1434498.1"/>
    <property type="molecule type" value="Genomic_DNA"/>
</dbReference>
<keyword evidence="2" id="KW-0489">Methyltransferase</keyword>
<gene>
    <name evidence="7" type="ORF">GCM10009601_59090</name>
</gene>
<name>A0ABP4K061_9ACTN</name>
<protein>
    <recommendedName>
        <fullName evidence="1">site-specific DNA-methyltransferase (adenine-specific)</fullName>
        <ecNumber evidence="1">2.1.1.72</ecNumber>
    </recommendedName>
</protein>
<evidence type="ECO:0000259" key="5">
    <source>
        <dbReference type="Pfam" id="PF02384"/>
    </source>
</evidence>
<reference evidence="8" key="1">
    <citation type="journal article" date="2019" name="Int. J. Syst. Evol. Microbiol.">
        <title>The Global Catalogue of Microorganisms (GCM) 10K type strain sequencing project: providing services to taxonomists for standard genome sequencing and annotation.</title>
        <authorList>
            <consortium name="The Broad Institute Genomics Platform"/>
            <consortium name="The Broad Institute Genome Sequencing Center for Infectious Disease"/>
            <person name="Wu L."/>
            <person name="Ma J."/>
        </authorList>
    </citation>
    <scope>NUCLEOTIDE SEQUENCE [LARGE SCALE GENOMIC DNA]</scope>
    <source>
        <strain evidence="8">JCM 11756</strain>
    </source>
</reference>
<dbReference type="Pfam" id="PF18135">
    <property type="entry name" value="Type_ISP_C"/>
    <property type="match status" value="1"/>
</dbReference>
<evidence type="ECO:0000313" key="7">
    <source>
        <dbReference type="EMBL" id="GAA1434498.1"/>
    </source>
</evidence>
<dbReference type="SUPFAM" id="SSF53335">
    <property type="entry name" value="S-adenosyl-L-methionine-dependent methyltransferases"/>
    <property type="match status" value="1"/>
</dbReference>
<evidence type="ECO:0000256" key="1">
    <source>
        <dbReference type="ARBA" id="ARBA00011900"/>
    </source>
</evidence>
<dbReference type="InterPro" id="IPR041635">
    <property type="entry name" value="Type_ISP_LLaBIII_C"/>
</dbReference>